<dbReference type="EMBL" id="JBBAYM010000020">
    <property type="protein sequence ID" value="MEI5613128.1"/>
    <property type="molecule type" value="Genomic_DNA"/>
</dbReference>
<name>A0ABU8GIU3_9ACTN</name>
<dbReference type="Proteomes" id="UP001365781">
    <property type="component" value="Unassembled WGS sequence"/>
</dbReference>
<protein>
    <recommendedName>
        <fullName evidence="3">Transcriptional regulator</fullName>
    </recommendedName>
</protein>
<gene>
    <name evidence="1" type="ORF">WB403_28665</name>
</gene>
<sequence>MADRRKTPNTRLRVMREGDFQMSRQEFAQLVVATGEEIGEVVACSSRLVAAWEDGEVRLPRGVYRRILTRLTGRTMKDLGFRLDSSEEHFTPAVAAGRPTQQSSVDRRSFLTDSAGAAMALFPVTIAESLQNPQGKIGASDVRRLHRTIGTIYAYDHDHGSSALLRSDASKALNTAYNWLESGAFTEATGRRLRSTTGHLSIAAGWLSYDSGRAADARSLYSEALAAARLADDPGLEGHAFGCLSLLAKASGRPREAVSAAQGAQNAVRTYGSARMLSLFSLREAGGWALLGDAEATDRAIVRAHDLYAKGPSEADPDWLEFYTPAELAGLEALARADLDQHERAAAGAEQAVMLHGDRFTRNKALYTADVAIQHAVSNRPEPEAAAEAAQRVLAYVPQVRSDRLLQQLQNVESALQRHARLPSVADWLEEYRTIVRTG</sequence>
<reference evidence="1 2" key="1">
    <citation type="submission" date="2024-03" db="EMBL/GenBank/DDBJ databases">
        <title>First Report of Pectobacterium brasiliscabiei causing potato scab in china.</title>
        <authorList>
            <person name="Handique U."/>
        </authorList>
    </citation>
    <scope>NUCLEOTIDE SEQUENCE [LARGE SCALE GENOMIC DNA]</scope>
    <source>
        <strain evidence="1 2">ZRIMU1503</strain>
    </source>
</reference>
<comment type="caution">
    <text evidence="1">The sequence shown here is derived from an EMBL/GenBank/DDBJ whole genome shotgun (WGS) entry which is preliminary data.</text>
</comment>
<dbReference type="RefSeq" id="WP_336536915.1">
    <property type="nucleotide sequence ID" value="NZ_JBBAYL010000004.1"/>
</dbReference>
<accession>A0ABU8GIU3</accession>
<proteinExistence type="predicted"/>
<keyword evidence="2" id="KW-1185">Reference proteome</keyword>
<organism evidence="1 2">
    <name type="scientific">Streptomyces brasiliscabiei</name>
    <dbReference type="NCBI Taxonomy" id="2736302"/>
    <lineage>
        <taxon>Bacteria</taxon>
        <taxon>Bacillati</taxon>
        <taxon>Actinomycetota</taxon>
        <taxon>Actinomycetes</taxon>
        <taxon>Kitasatosporales</taxon>
        <taxon>Streptomycetaceae</taxon>
        <taxon>Streptomyces</taxon>
    </lineage>
</organism>
<evidence type="ECO:0000313" key="1">
    <source>
        <dbReference type="EMBL" id="MEI5613128.1"/>
    </source>
</evidence>
<evidence type="ECO:0008006" key="3">
    <source>
        <dbReference type="Google" id="ProtNLM"/>
    </source>
</evidence>
<evidence type="ECO:0000313" key="2">
    <source>
        <dbReference type="Proteomes" id="UP001365781"/>
    </source>
</evidence>